<accession>A0A239U9Q8</accession>
<dbReference type="InterPro" id="IPR003812">
    <property type="entry name" value="Fido"/>
</dbReference>
<dbReference type="SUPFAM" id="SSF140931">
    <property type="entry name" value="Fic-like"/>
    <property type="match status" value="1"/>
</dbReference>
<sequence length="189" mass="22059">MELTKENRVIGSHKLNDIIETANSIEVFDFIAKIYNEKLSEKLFKEFHGILLNNSLSIFDCKLAGTYRPMLARLSKVELELSSPETIHFDMELLLQEYNEVKMDTRKIAEFHSKFEKIHPFHDGNGRVGRFIILKQCLDNNVDLIVVHSEYEKEYKDALYIAQTGNGIDALVNIFEKSQRRFEKTIRKC</sequence>
<protein>
    <submittedName>
        <fullName evidence="3">Uncharacterized protein</fullName>
    </submittedName>
</protein>
<dbReference type="GO" id="GO:0005524">
    <property type="term" value="F:ATP binding"/>
    <property type="evidence" value="ECO:0007669"/>
    <property type="project" value="UniProtKB-KW"/>
</dbReference>
<evidence type="ECO:0000256" key="1">
    <source>
        <dbReference type="PIRSR" id="PIRSR640198-1"/>
    </source>
</evidence>
<dbReference type="EMBL" id="BKAR01000025">
    <property type="protein sequence ID" value="GEP85288.1"/>
    <property type="molecule type" value="Genomic_DNA"/>
</dbReference>
<keyword evidence="2" id="KW-0547">Nucleotide-binding</keyword>
<dbReference type="RefSeq" id="WP_095106143.1">
    <property type="nucleotide sequence ID" value="NZ_BKAR01000025.1"/>
</dbReference>
<gene>
    <name evidence="3" type="ORF">SPI02_18730</name>
</gene>
<dbReference type="Pfam" id="PF02661">
    <property type="entry name" value="Fic"/>
    <property type="match status" value="1"/>
</dbReference>
<feature type="binding site" evidence="2">
    <location>
        <begin position="123"/>
        <end position="130"/>
    </location>
    <ligand>
        <name>ATP</name>
        <dbReference type="ChEBI" id="CHEBI:30616"/>
    </ligand>
</feature>
<keyword evidence="4" id="KW-1185">Reference proteome</keyword>
<evidence type="ECO:0000313" key="3">
    <source>
        <dbReference type="EMBL" id="GEP85288.1"/>
    </source>
</evidence>
<evidence type="ECO:0000256" key="2">
    <source>
        <dbReference type="PIRSR" id="PIRSR640198-2"/>
    </source>
</evidence>
<proteinExistence type="predicted"/>
<dbReference type="OrthoDB" id="9813719at2"/>
<comment type="caution">
    <text evidence="3">The sequence shown here is derived from an EMBL/GenBank/DDBJ whole genome shotgun (WGS) entry which is preliminary data.</text>
</comment>
<dbReference type="PANTHER" id="PTHR13504">
    <property type="entry name" value="FIDO DOMAIN-CONTAINING PROTEIN DDB_G0283145"/>
    <property type="match status" value="1"/>
</dbReference>
<keyword evidence="2" id="KW-0067">ATP-binding</keyword>
<dbReference type="Gene3D" id="1.10.3290.10">
    <property type="entry name" value="Fido-like domain"/>
    <property type="match status" value="1"/>
</dbReference>
<reference evidence="3 4" key="1">
    <citation type="submission" date="2019-07" db="EMBL/GenBank/DDBJ databases">
        <title>Whole genome shotgun sequence of Staphylococcus piscifermentans NBRC 109625.</title>
        <authorList>
            <person name="Hosoyama A."/>
            <person name="Uohara A."/>
            <person name="Ohji S."/>
            <person name="Ichikawa N."/>
        </authorList>
    </citation>
    <scope>NUCLEOTIDE SEQUENCE [LARGE SCALE GENOMIC DNA]</scope>
    <source>
        <strain evidence="3 4">NBRC 109625</strain>
    </source>
</reference>
<dbReference type="InterPro" id="IPR036597">
    <property type="entry name" value="Fido-like_dom_sf"/>
</dbReference>
<evidence type="ECO:0000313" key="4">
    <source>
        <dbReference type="Proteomes" id="UP000321736"/>
    </source>
</evidence>
<name>A0A239U9Q8_9STAP</name>
<dbReference type="AlphaFoldDB" id="A0A239U9Q8"/>
<dbReference type="PANTHER" id="PTHR13504:SF38">
    <property type="entry name" value="FIDO DOMAIN-CONTAINING PROTEIN"/>
    <property type="match status" value="1"/>
</dbReference>
<dbReference type="Proteomes" id="UP000321736">
    <property type="component" value="Unassembled WGS sequence"/>
</dbReference>
<dbReference type="PROSITE" id="PS51459">
    <property type="entry name" value="FIDO"/>
    <property type="match status" value="1"/>
</dbReference>
<organism evidence="3 4">
    <name type="scientific">Staphylococcus piscifermentans</name>
    <dbReference type="NCBI Taxonomy" id="70258"/>
    <lineage>
        <taxon>Bacteria</taxon>
        <taxon>Bacillati</taxon>
        <taxon>Bacillota</taxon>
        <taxon>Bacilli</taxon>
        <taxon>Bacillales</taxon>
        <taxon>Staphylococcaceae</taxon>
        <taxon>Staphylococcus</taxon>
    </lineage>
</organism>
<dbReference type="InterPro" id="IPR040198">
    <property type="entry name" value="Fido_containing"/>
</dbReference>
<feature type="active site" evidence="1">
    <location>
        <position position="119"/>
    </location>
</feature>